<feature type="region of interest" description="Disordered" evidence="4">
    <location>
        <begin position="54"/>
        <end position="123"/>
    </location>
</feature>
<evidence type="ECO:0000256" key="2">
    <source>
        <dbReference type="ARBA" id="ARBA00022771"/>
    </source>
</evidence>
<evidence type="ECO:0000256" key="3">
    <source>
        <dbReference type="ARBA" id="ARBA00022833"/>
    </source>
</evidence>
<keyword evidence="2" id="KW-0863">Zinc-finger</keyword>
<reference evidence="6 7" key="1">
    <citation type="submission" date="2016-10" db="EMBL/GenBank/DDBJ databases">
        <authorList>
            <person name="de Groot N.N."/>
        </authorList>
    </citation>
    <scope>NUCLEOTIDE SEQUENCE [LARGE SCALE GENOMIC DNA]</scope>
    <source>
        <strain evidence="6 7">CBS 141442</strain>
    </source>
</reference>
<dbReference type="PROSITE" id="PS00518">
    <property type="entry name" value="ZF_RING_1"/>
    <property type="match status" value="1"/>
</dbReference>
<evidence type="ECO:0000259" key="5">
    <source>
        <dbReference type="Pfam" id="PF00097"/>
    </source>
</evidence>
<dbReference type="AlphaFoldDB" id="A0A1L0BGP1"/>
<accession>A0A1L0BGP1</accession>
<dbReference type="STRING" id="45354.A0A1L0BGP1"/>
<keyword evidence="1" id="KW-0479">Metal-binding</keyword>
<dbReference type="GO" id="GO:0008270">
    <property type="term" value="F:zinc ion binding"/>
    <property type="evidence" value="ECO:0007669"/>
    <property type="project" value="UniProtKB-KW"/>
</dbReference>
<feature type="compositionally biased region" description="Pro residues" evidence="4">
    <location>
        <begin position="91"/>
        <end position="102"/>
    </location>
</feature>
<evidence type="ECO:0000256" key="1">
    <source>
        <dbReference type="ARBA" id="ARBA00022723"/>
    </source>
</evidence>
<dbReference type="GO" id="GO:0004842">
    <property type="term" value="F:ubiquitin-protein transferase activity"/>
    <property type="evidence" value="ECO:0007669"/>
    <property type="project" value="TreeGrafter"/>
</dbReference>
<dbReference type="OrthoDB" id="4090114at2759"/>
<feature type="region of interest" description="Disordered" evidence="4">
    <location>
        <begin position="1"/>
        <end position="38"/>
    </location>
</feature>
<organism evidence="6 7">
    <name type="scientific">Sungouiella intermedia</name>
    <dbReference type="NCBI Taxonomy" id="45354"/>
    <lineage>
        <taxon>Eukaryota</taxon>
        <taxon>Fungi</taxon>
        <taxon>Dikarya</taxon>
        <taxon>Ascomycota</taxon>
        <taxon>Saccharomycotina</taxon>
        <taxon>Pichiomycetes</taxon>
        <taxon>Metschnikowiaceae</taxon>
        <taxon>Sungouiella</taxon>
    </lineage>
</organism>
<evidence type="ECO:0000313" key="7">
    <source>
        <dbReference type="Proteomes" id="UP000182334"/>
    </source>
</evidence>
<evidence type="ECO:0000313" key="6">
    <source>
        <dbReference type="EMBL" id="SGZ50759.1"/>
    </source>
</evidence>
<dbReference type="GO" id="GO:0033768">
    <property type="term" value="C:SUMO-targeted ubiquitin ligase complex"/>
    <property type="evidence" value="ECO:0007669"/>
    <property type="project" value="TreeGrafter"/>
</dbReference>
<dbReference type="EMBL" id="LT635757">
    <property type="protein sequence ID" value="SGZ50759.1"/>
    <property type="molecule type" value="Genomic_DNA"/>
</dbReference>
<dbReference type="InterPro" id="IPR018957">
    <property type="entry name" value="Znf_C3HC4_RING-type"/>
</dbReference>
<dbReference type="InterPro" id="IPR017907">
    <property type="entry name" value="Znf_RING_CS"/>
</dbReference>
<gene>
    <name evidence="6" type="ORF">SAMEA4029010_CIC11G00000002773</name>
</gene>
<keyword evidence="7" id="KW-1185">Reference proteome</keyword>
<name>A0A1L0BGP1_9ASCO</name>
<dbReference type="Pfam" id="PF00097">
    <property type="entry name" value="zf-C3HC4"/>
    <property type="match status" value="1"/>
</dbReference>
<keyword evidence="3" id="KW-0862">Zinc</keyword>
<feature type="compositionally biased region" description="Polar residues" evidence="4">
    <location>
        <begin position="60"/>
        <end position="69"/>
    </location>
</feature>
<sequence>MSEANESGQPTPLARHNSIIEVLSDEEPEMSTSETPVNRRRRLSVIEVLTDESDDDVQFVSETPAGSDSNEVEITGQNDINPIQTDLEYPGAPPRPRAPLPPLRNRRRVRRRHNPPGHGNQLFVDFEDLGETPIPFLLANESNEFLRQRQHAILRMIHMYGQQDVVSNTIMERLARDDEAALDRKIANENIHNRRVLQQKEGVAAGEAEGYTNNISANENLMCELCGVELGEGIPSDFKPDPRYDENLSEYAGRFRVNAPWFCIRQCFDADIELSKRVFAAKCGHVFCGRCIKNIGNRPPGRQSKKQSEALSIINPQISAPRKCPAKDCGIMFTKGKKTFSELFI</sequence>
<proteinExistence type="predicted"/>
<dbReference type="Proteomes" id="UP000182334">
    <property type="component" value="Chromosome II"/>
</dbReference>
<feature type="domain" description="Zinc finger C3HC4 RING-type" evidence="5">
    <location>
        <begin position="267"/>
        <end position="301"/>
    </location>
</feature>
<feature type="compositionally biased region" description="Polar residues" evidence="4">
    <location>
        <begin position="1"/>
        <end position="10"/>
    </location>
</feature>
<feature type="compositionally biased region" description="Polar residues" evidence="4">
    <location>
        <begin position="75"/>
        <end position="84"/>
    </location>
</feature>
<dbReference type="InterPro" id="IPR038886">
    <property type="entry name" value="E3_SLX5/Rfp1"/>
</dbReference>
<dbReference type="PANTHER" id="PTHR28042">
    <property type="entry name" value="E3 UBIQUITIN-PROTEIN LIGASE COMPLEX SLX5-SLX8 SUBUNIT SLX5"/>
    <property type="match status" value="1"/>
</dbReference>
<protein>
    <submittedName>
        <fullName evidence="6">CIC11C00000002773</fullName>
    </submittedName>
</protein>
<dbReference type="PANTHER" id="PTHR28042:SF1">
    <property type="entry name" value="E3 UBIQUITIN-PROTEIN LIGASE COMPLEX SLX5-SLX8 SUBUNIT SLX5"/>
    <property type="match status" value="1"/>
</dbReference>
<evidence type="ECO:0000256" key="4">
    <source>
        <dbReference type="SAM" id="MobiDB-lite"/>
    </source>
</evidence>
<feature type="compositionally biased region" description="Basic residues" evidence="4">
    <location>
        <begin position="104"/>
        <end position="115"/>
    </location>
</feature>